<gene>
    <name evidence="2" type="ORF">J4Q44_G00166870</name>
</gene>
<dbReference type="PANTHER" id="PTHR34718">
    <property type="entry name" value="PHD-TYPE DOMAIN-CONTAINING PROTEIN"/>
    <property type="match status" value="1"/>
</dbReference>
<evidence type="ECO:0000313" key="2">
    <source>
        <dbReference type="EMBL" id="KAK6313340.1"/>
    </source>
</evidence>
<sequence length="218" mass="24056">MLSVVPTLTQGFVQSIAMLSAVPTLAHGFVQIVNLKDNHWVTVSNLHCQVGTVKQYDSSGHDTTPEFLLHLISLLSFPGTSVSAEWPAVQQQKGGTDCGMSAISNCLTLCRDEEPSMARYRQKSMTKHIFSCFQAGHLAPFPSPDSSPRPGSRPPKVSTPYTTEVSVHCFCWKYVREGKEVARCRRCSKHFHVSCLSHVVKPGCQVGFHSCFTRCSLL</sequence>
<evidence type="ECO:0000313" key="3">
    <source>
        <dbReference type="Proteomes" id="UP001356427"/>
    </source>
</evidence>
<dbReference type="PANTHER" id="PTHR34718:SF2">
    <property type="entry name" value="PHD-TYPE DOMAIN-CONTAINING PROTEIN"/>
    <property type="match status" value="1"/>
</dbReference>
<keyword evidence="3" id="KW-1185">Reference proteome</keyword>
<comment type="caution">
    <text evidence="2">The sequence shown here is derived from an EMBL/GenBank/DDBJ whole genome shotgun (WGS) entry which is preliminary data.</text>
</comment>
<feature type="compositionally biased region" description="Pro residues" evidence="1">
    <location>
        <begin position="141"/>
        <end position="153"/>
    </location>
</feature>
<dbReference type="Proteomes" id="UP001356427">
    <property type="component" value="Unassembled WGS sequence"/>
</dbReference>
<proteinExistence type="predicted"/>
<reference evidence="2 3" key="1">
    <citation type="submission" date="2021-04" db="EMBL/GenBank/DDBJ databases">
        <authorList>
            <person name="De Guttry C."/>
            <person name="Zahm M."/>
            <person name="Klopp C."/>
            <person name="Cabau C."/>
            <person name="Louis A."/>
            <person name="Berthelot C."/>
            <person name="Parey E."/>
            <person name="Roest Crollius H."/>
            <person name="Montfort J."/>
            <person name="Robinson-Rechavi M."/>
            <person name="Bucao C."/>
            <person name="Bouchez O."/>
            <person name="Gislard M."/>
            <person name="Lluch J."/>
            <person name="Milhes M."/>
            <person name="Lampietro C."/>
            <person name="Lopez Roques C."/>
            <person name="Donnadieu C."/>
            <person name="Braasch I."/>
            <person name="Desvignes T."/>
            <person name="Postlethwait J."/>
            <person name="Bobe J."/>
            <person name="Wedekind C."/>
            <person name="Guiguen Y."/>
        </authorList>
    </citation>
    <scope>NUCLEOTIDE SEQUENCE [LARGE SCALE GENOMIC DNA]</scope>
    <source>
        <strain evidence="2">Cs_M1</strain>
        <tissue evidence="2">Blood</tissue>
    </source>
</reference>
<dbReference type="EMBL" id="JAGTTL010000014">
    <property type="protein sequence ID" value="KAK6313340.1"/>
    <property type="molecule type" value="Genomic_DNA"/>
</dbReference>
<dbReference type="AlphaFoldDB" id="A0AAN8QRA1"/>
<organism evidence="2 3">
    <name type="scientific">Coregonus suidteri</name>
    <dbReference type="NCBI Taxonomy" id="861788"/>
    <lineage>
        <taxon>Eukaryota</taxon>
        <taxon>Metazoa</taxon>
        <taxon>Chordata</taxon>
        <taxon>Craniata</taxon>
        <taxon>Vertebrata</taxon>
        <taxon>Euteleostomi</taxon>
        <taxon>Actinopterygii</taxon>
        <taxon>Neopterygii</taxon>
        <taxon>Teleostei</taxon>
        <taxon>Protacanthopterygii</taxon>
        <taxon>Salmoniformes</taxon>
        <taxon>Salmonidae</taxon>
        <taxon>Coregoninae</taxon>
        <taxon>Coregonus</taxon>
    </lineage>
</organism>
<dbReference type="Gene3D" id="3.40.395.10">
    <property type="entry name" value="Adenoviral Proteinase, Chain A"/>
    <property type="match status" value="1"/>
</dbReference>
<accession>A0AAN8QRA1</accession>
<name>A0AAN8QRA1_9TELE</name>
<protein>
    <submittedName>
        <fullName evidence="2">Uncharacterized protein</fullName>
    </submittedName>
</protein>
<feature type="region of interest" description="Disordered" evidence="1">
    <location>
        <begin position="141"/>
        <end position="160"/>
    </location>
</feature>
<evidence type="ECO:0000256" key="1">
    <source>
        <dbReference type="SAM" id="MobiDB-lite"/>
    </source>
</evidence>